<gene>
    <name evidence="2" type="ORF">MKZ38_006231</name>
</gene>
<feature type="compositionally biased region" description="Basic and acidic residues" evidence="1">
    <location>
        <begin position="743"/>
        <end position="765"/>
    </location>
</feature>
<feature type="compositionally biased region" description="Polar residues" evidence="1">
    <location>
        <begin position="508"/>
        <end position="520"/>
    </location>
</feature>
<feature type="compositionally biased region" description="Basic and acidic residues" evidence="1">
    <location>
        <begin position="235"/>
        <end position="254"/>
    </location>
</feature>
<feature type="compositionally biased region" description="Polar residues" evidence="1">
    <location>
        <begin position="457"/>
        <end position="471"/>
    </location>
</feature>
<dbReference type="AlphaFoldDB" id="A0AAD5RXK2"/>
<feature type="compositionally biased region" description="Basic residues" evidence="1">
    <location>
        <begin position="216"/>
        <end position="234"/>
    </location>
</feature>
<protein>
    <submittedName>
        <fullName evidence="2">Uncharacterized protein</fullName>
    </submittedName>
</protein>
<feature type="compositionally biased region" description="Low complexity" evidence="1">
    <location>
        <begin position="706"/>
        <end position="719"/>
    </location>
</feature>
<organism evidence="2 3">
    <name type="scientific">Zalerion maritima</name>
    <dbReference type="NCBI Taxonomy" id="339359"/>
    <lineage>
        <taxon>Eukaryota</taxon>
        <taxon>Fungi</taxon>
        <taxon>Dikarya</taxon>
        <taxon>Ascomycota</taxon>
        <taxon>Pezizomycotina</taxon>
        <taxon>Sordariomycetes</taxon>
        <taxon>Lulworthiomycetidae</taxon>
        <taxon>Lulworthiales</taxon>
        <taxon>Lulworthiaceae</taxon>
        <taxon>Zalerion</taxon>
    </lineage>
</organism>
<dbReference type="Proteomes" id="UP001201980">
    <property type="component" value="Unassembled WGS sequence"/>
</dbReference>
<feature type="compositionally biased region" description="Basic and acidic residues" evidence="1">
    <location>
        <begin position="342"/>
        <end position="366"/>
    </location>
</feature>
<keyword evidence="3" id="KW-1185">Reference proteome</keyword>
<feature type="compositionally biased region" description="Pro residues" evidence="1">
    <location>
        <begin position="576"/>
        <end position="587"/>
    </location>
</feature>
<name>A0AAD5RXK2_9PEZI</name>
<feature type="compositionally biased region" description="Polar residues" evidence="1">
    <location>
        <begin position="548"/>
        <end position="558"/>
    </location>
</feature>
<proteinExistence type="predicted"/>
<feature type="region of interest" description="Disordered" evidence="1">
    <location>
        <begin position="1"/>
        <end position="649"/>
    </location>
</feature>
<accession>A0AAD5RXK2</accession>
<feature type="region of interest" description="Disordered" evidence="1">
    <location>
        <begin position="666"/>
        <end position="774"/>
    </location>
</feature>
<feature type="compositionally biased region" description="Basic and acidic residues" evidence="1">
    <location>
        <begin position="559"/>
        <end position="572"/>
    </location>
</feature>
<evidence type="ECO:0000313" key="2">
    <source>
        <dbReference type="EMBL" id="KAJ2905153.1"/>
    </source>
</evidence>
<comment type="caution">
    <text evidence="2">The sequence shown here is derived from an EMBL/GenBank/DDBJ whole genome shotgun (WGS) entry which is preliminary data.</text>
</comment>
<dbReference type="EMBL" id="JAKWBI020000037">
    <property type="protein sequence ID" value="KAJ2905153.1"/>
    <property type="molecule type" value="Genomic_DNA"/>
</dbReference>
<feature type="compositionally biased region" description="Polar residues" evidence="1">
    <location>
        <begin position="393"/>
        <end position="412"/>
    </location>
</feature>
<feature type="compositionally biased region" description="Basic and acidic residues" evidence="1">
    <location>
        <begin position="127"/>
        <end position="138"/>
    </location>
</feature>
<feature type="compositionally biased region" description="Gly residues" evidence="1">
    <location>
        <begin position="480"/>
        <end position="499"/>
    </location>
</feature>
<feature type="compositionally biased region" description="Basic and acidic residues" evidence="1">
    <location>
        <begin position="279"/>
        <end position="290"/>
    </location>
</feature>
<feature type="compositionally biased region" description="Basic and acidic residues" evidence="1">
    <location>
        <begin position="1"/>
        <end position="10"/>
    </location>
</feature>
<feature type="compositionally biased region" description="Polar residues" evidence="1">
    <location>
        <begin position="57"/>
        <end position="70"/>
    </location>
</feature>
<reference evidence="2" key="1">
    <citation type="submission" date="2022-07" db="EMBL/GenBank/DDBJ databases">
        <title>Draft genome sequence of Zalerion maritima ATCC 34329, a (micro)plastics degrading marine fungus.</title>
        <authorList>
            <person name="Paco A."/>
            <person name="Goncalves M.F.M."/>
            <person name="Rocha-Santos T.A.P."/>
            <person name="Alves A."/>
        </authorList>
    </citation>
    <scope>NUCLEOTIDE SEQUENCE</scope>
    <source>
        <strain evidence="2">ATCC 34329</strain>
    </source>
</reference>
<sequence>MMREVTRKELIYPPPSPSPQSLHALEQQGRRSRNGPRDRIPLGVDLQLDPVEDGQNPDITSPEQSVTSSARFHWPKRRGPGSVTSSVTSASSTGRSHRQRTVGKSLDDYIHSLDAATSKNRQKSRHNSRERSGRDRSRTRGSSRASSQDRGRSISRGWTPKPKRSPTSPVPMSPEDLISLTTPRVFDGRAGGAGGPDSVVSVEHEPSTVRKSSSVVRHKPISSRASSRTRRKSPDRRPPALEIRDKGEIQERSVVRSPSSPAMIAVTTPHFQGSEDEEDYRRALEDQERFRTRHNRSTSRGLKEPTSPILARRRERSQSRNRSTAALEAAEEGSRKISVSSETRKPHNDRQVKKELAARELEERRQSLARRPSAPPIPHPETLSPAVYRSPMSFDNYQPPTELPTRSQTVQPVATRGMQATRDHRPPMGLPATPKAMRLKFETEMRSAPNVPPLPRSISNQGQHSPTTKQEPPSKDSRSGGSGGSVGSGGSGGSGGEAGGAPNLMTLLPSTVYTPPTRNPIQRCMSAPIPDEPPRGGSSLSRRKSTRKQSQGENNMKSINERRTDHGRRPSYDDQLPPPPPPPPAPPVLRELQHLAVPPPPPPAPIPGVAGDKPQVYGTSKGVIEIVMDEDDQGQQNRQSRYSQQPQKPHQIVIPAAAPLNEQVVPIISPPAPPSARGEGHRRGRSGTDNSLVGRISRATERMRSSSRTRNNASAASRTLSPDFPAPYESVPPPMQYTGPPIQREHPIERHPRDVKAGHTQEEFRTGLLESEMI</sequence>
<feature type="compositionally biased region" description="Pro residues" evidence="1">
    <location>
        <begin position="597"/>
        <end position="606"/>
    </location>
</feature>
<feature type="compositionally biased region" description="Low complexity" evidence="1">
    <location>
        <begin position="80"/>
        <end position="94"/>
    </location>
</feature>
<feature type="compositionally biased region" description="Polar residues" evidence="1">
    <location>
        <begin position="634"/>
        <end position="648"/>
    </location>
</feature>
<evidence type="ECO:0000256" key="1">
    <source>
        <dbReference type="SAM" id="MobiDB-lite"/>
    </source>
</evidence>
<evidence type="ECO:0000313" key="3">
    <source>
        <dbReference type="Proteomes" id="UP001201980"/>
    </source>
</evidence>